<dbReference type="InterPro" id="IPR015424">
    <property type="entry name" value="PyrdxlP-dep_Trfase"/>
</dbReference>
<comment type="cofactor">
    <cofactor evidence="1">
        <name>pyridoxal 5'-phosphate</name>
        <dbReference type="ChEBI" id="CHEBI:597326"/>
    </cofactor>
</comment>
<keyword evidence="2" id="KW-0663">Pyridoxal phosphate</keyword>
<protein>
    <recommendedName>
        <fullName evidence="4">Aminotransferase class III-fold pyridoxal phosphate-dependent enzyme</fullName>
    </recommendedName>
</protein>
<dbReference type="PANTHER" id="PTHR43713">
    <property type="entry name" value="GLUTAMATE-1-SEMIALDEHYDE 2,1-AMINOMUTASE"/>
    <property type="match status" value="1"/>
</dbReference>
<evidence type="ECO:0000256" key="2">
    <source>
        <dbReference type="ARBA" id="ARBA00022898"/>
    </source>
</evidence>
<dbReference type="Gene3D" id="3.40.640.10">
    <property type="entry name" value="Type I PLP-dependent aspartate aminotransferase-like (Major domain)"/>
    <property type="match status" value="1"/>
</dbReference>
<reference evidence="3" key="1">
    <citation type="journal article" date="2014" name="Front. Microbiol.">
        <title>High frequency of phylogenetically diverse reductive dehalogenase-homologous genes in deep subseafloor sedimentary metagenomes.</title>
        <authorList>
            <person name="Kawai M."/>
            <person name="Futagami T."/>
            <person name="Toyoda A."/>
            <person name="Takaki Y."/>
            <person name="Nishi S."/>
            <person name="Hori S."/>
            <person name="Arai W."/>
            <person name="Tsubouchi T."/>
            <person name="Morono Y."/>
            <person name="Uchiyama I."/>
            <person name="Ito T."/>
            <person name="Fujiyama A."/>
            <person name="Inagaki F."/>
            <person name="Takami H."/>
        </authorList>
    </citation>
    <scope>NUCLEOTIDE SEQUENCE</scope>
    <source>
        <strain evidence="3">Expedition CK06-06</strain>
    </source>
</reference>
<gene>
    <name evidence="3" type="ORF">S12H4_54203</name>
</gene>
<dbReference type="SUPFAM" id="SSF53383">
    <property type="entry name" value="PLP-dependent transferases"/>
    <property type="match status" value="1"/>
</dbReference>
<dbReference type="InterPro" id="IPR005814">
    <property type="entry name" value="Aminotrans_3"/>
</dbReference>
<dbReference type="EMBL" id="BARW01034616">
    <property type="protein sequence ID" value="GAJ08292.1"/>
    <property type="molecule type" value="Genomic_DNA"/>
</dbReference>
<dbReference type="Pfam" id="PF00202">
    <property type="entry name" value="Aminotran_3"/>
    <property type="match status" value="1"/>
</dbReference>
<proteinExistence type="predicted"/>
<dbReference type="PANTHER" id="PTHR43713:SF3">
    <property type="entry name" value="GLUTAMATE-1-SEMIALDEHYDE 2,1-AMINOMUTASE 1, CHLOROPLASTIC-RELATED"/>
    <property type="match status" value="1"/>
</dbReference>
<dbReference type="AlphaFoldDB" id="X1UXH3"/>
<comment type="caution">
    <text evidence="3">The sequence shown here is derived from an EMBL/GenBank/DDBJ whole genome shotgun (WGS) entry which is preliminary data.</text>
</comment>
<name>X1UXH3_9ZZZZ</name>
<evidence type="ECO:0008006" key="4">
    <source>
        <dbReference type="Google" id="ProtNLM"/>
    </source>
</evidence>
<evidence type="ECO:0000313" key="3">
    <source>
        <dbReference type="EMBL" id="GAJ08292.1"/>
    </source>
</evidence>
<accession>X1UXH3</accession>
<dbReference type="GO" id="GO:0008483">
    <property type="term" value="F:transaminase activity"/>
    <property type="evidence" value="ECO:0007669"/>
    <property type="project" value="InterPro"/>
</dbReference>
<sequence length="207" mass="22922">MNTKSRDLSQSSAYWNRATKVIMDGTQLYSKGPMIGVKGVAPTYLRRGQGGHVWDVDGNEYIDYTSGVGSVILGYGYPEVKEAISRQLEDGTNLGLIHPLEVETAELLCESIPCAEMVRFLKTGGGATAAAIRLARAYTGRDLIIKGEYHGWHDWAMAAAKRNAGIPKELRETVFYAEYNNLDRYKELFHQYEGQIAAVITEPVELG</sequence>
<evidence type="ECO:0000256" key="1">
    <source>
        <dbReference type="ARBA" id="ARBA00001933"/>
    </source>
</evidence>
<dbReference type="InterPro" id="IPR015422">
    <property type="entry name" value="PyrdxlP-dep_Trfase_small"/>
</dbReference>
<feature type="non-terminal residue" evidence="3">
    <location>
        <position position="207"/>
    </location>
</feature>
<dbReference type="InterPro" id="IPR015421">
    <property type="entry name" value="PyrdxlP-dep_Trfase_major"/>
</dbReference>
<dbReference type="Gene3D" id="3.90.1150.10">
    <property type="entry name" value="Aspartate Aminotransferase, domain 1"/>
    <property type="match status" value="1"/>
</dbReference>
<organism evidence="3">
    <name type="scientific">marine sediment metagenome</name>
    <dbReference type="NCBI Taxonomy" id="412755"/>
    <lineage>
        <taxon>unclassified sequences</taxon>
        <taxon>metagenomes</taxon>
        <taxon>ecological metagenomes</taxon>
    </lineage>
</organism>
<dbReference type="GO" id="GO:0030170">
    <property type="term" value="F:pyridoxal phosphate binding"/>
    <property type="evidence" value="ECO:0007669"/>
    <property type="project" value="InterPro"/>
</dbReference>